<name>A0ABP8J9A6_9MICO</name>
<dbReference type="Proteomes" id="UP001500642">
    <property type="component" value="Unassembled WGS sequence"/>
</dbReference>
<dbReference type="EMBL" id="BAABGL010000004">
    <property type="protein sequence ID" value="GAA4387169.1"/>
    <property type="molecule type" value="Genomic_DNA"/>
</dbReference>
<feature type="transmembrane region" description="Helical" evidence="1">
    <location>
        <begin position="166"/>
        <end position="185"/>
    </location>
</feature>
<dbReference type="RefSeq" id="WP_345030531.1">
    <property type="nucleotide sequence ID" value="NZ_BAABGL010000004.1"/>
</dbReference>
<protein>
    <submittedName>
        <fullName evidence="2">Uncharacterized protein</fullName>
    </submittedName>
</protein>
<keyword evidence="3" id="KW-1185">Reference proteome</keyword>
<feature type="transmembrane region" description="Helical" evidence="1">
    <location>
        <begin position="106"/>
        <end position="129"/>
    </location>
</feature>
<reference evidence="3" key="1">
    <citation type="journal article" date="2019" name="Int. J. Syst. Evol. Microbiol.">
        <title>The Global Catalogue of Microorganisms (GCM) 10K type strain sequencing project: providing services to taxonomists for standard genome sequencing and annotation.</title>
        <authorList>
            <consortium name="The Broad Institute Genomics Platform"/>
            <consortium name="The Broad Institute Genome Sequencing Center for Infectious Disease"/>
            <person name="Wu L."/>
            <person name="Ma J."/>
        </authorList>
    </citation>
    <scope>NUCLEOTIDE SEQUENCE [LARGE SCALE GENOMIC DNA]</scope>
    <source>
        <strain evidence="3">JCM 17808</strain>
    </source>
</reference>
<sequence>MTEQVSTNGPSPLRSRTRTLTLWWIAAAGGLTLSVVFHMTQAFTPGTVSMLGGPEISSVYDQPSIVMFSVDLCLGVLALALLPAALTHDPMEVEESYVGPPSALVAGLVVLTVWMVSVMAAPAGAIVLISISSRLSANWTVPAVFASLLSIVVYELTMSTDLGIDWVVIAMAMGVTLALVGVGALRGTLIRRQARAAGG</sequence>
<organism evidence="2 3">
    <name type="scientific">Brevibacterium pityocampae</name>
    <dbReference type="NCBI Taxonomy" id="506594"/>
    <lineage>
        <taxon>Bacteria</taxon>
        <taxon>Bacillati</taxon>
        <taxon>Actinomycetota</taxon>
        <taxon>Actinomycetes</taxon>
        <taxon>Micrococcales</taxon>
        <taxon>Brevibacteriaceae</taxon>
        <taxon>Brevibacterium</taxon>
    </lineage>
</organism>
<evidence type="ECO:0000313" key="2">
    <source>
        <dbReference type="EMBL" id="GAA4387169.1"/>
    </source>
</evidence>
<keyword evidence="1" id="KW-1133">Transmembrane helix</keyword>
<keyword evidence="1" id="KW-0472">Membrane</keyword>
<evidence type="ECO:0000256" key="1">
    <source>
        <dbReference type="SAM" id="Phobius"/>
    </source>
</evidence>
<gene>
    <name evidence="2" type="ORF">GCM10023167_10830</name>
</gene>
<feature type="transmembrane region" description="Helical" evidence="1">
    <location>
        <begin position="136"/>
        <end position="154"/>
    </location>
</feature>
<comment type="caution">
    <text evidence="2">The sequence shown here is derived from an EMBL/GenBank/DDBJ whole genome shotgun (WGS) entry which is preliminary data.</text>
</comment>
<evidence type="ECO:0000313" key="3">
    <source>
        <dbReference type="Proteomes" id="UP001500642"/>
    </source>
</evidence>
<accession>A0ABP8J9A6</accession>
<feature type="transmembrane region" description="Helical" evidence="1">
    <location>
        <begin position="65"/>
        <end position="86"/>
    </location>
</feature>
<proteinExistence type="predicted"/>
<keyword evidence="1" id="KW-0812">Transmembrane</keyword>
<feature type="transmembrane region" description="Helical" evidence="1">
    <location>
        <begin position="20"/>
        <end position="44"/>
    </location>
</feature>